<dbReference type="Pfam" id="PF01047">
    <property type="entry name" value="MarR"/>
    <property type="match status" value="1"/>
</dbReference>
<dbReference type="Gene3D" id="1.10.10.10">
    <property type="entry name" value="Winged helix-like DNA-binding domain superfamily/Winged helix DNA-binding domain"/>
    <property type="match status" value="1"/>
</dbReference>
<evidence type="ECO:0000256" key="1">
    <source>
        <dbReference type="ARBA" id="ARBA00023015"/>
    </source>
</evidence>
<dbReference type="InterPro" id="IPR036388">
    <property type="entry name" value="WH-like_DNA-bd_sf"/>
</dbReference>
<dbReference type="InterPro" id="IPR036390">
    <property type="entry name" value="WH_DNA-bd_sf"/>
</dbReference>
<dbReference type="PANTHER" id="PTHR42756">
    <property type="entry name" value="TRANSCRIPTIONAL REGULATOR, MARR"/>
    <property type="match status" value="1"/>
</dbReference>
<feature type="domain" description="HTH marR-type" evidence="4">
    <location>
        <begin position="16"/>
        <end position="147"/>
    </location>
</feature>
<keyword evidence="2" id="KW-0238">DNA-binding</keyword>
<proteinExistence type="predicted"/>
<dbReference type="PANTHER" id="PTHR42756:SF1">
    <property type="entry name" value="TRANSCRIPTIONAL REPRESSOR OF EMRAB OPERON"/>
    <property type="match status" value="1"/>
</dbReference>
<accession>A0A922TJJ7</accession>
<dbReference type="PROSITE" id="PS50995">
    <property type="entry name" value="HTH_MARR_2"/>
    <property type="match status" value="1"/>
</dbReference>
<organism evidence="5 6">
    <name type="scientific">Limosilactobacillus pontis DSM 8475</name>
    <dbReference type="NCBI Taxonomy" id="1423794"/>
    <lineage>
        <taxon>Bacteria</taxon>
        <taxon>Bacillati</taxon>
        <taxon>Bacillota</taxon>
        <taxon>Bacilli</taxon>
        <taxon>Lactobacillales</taxon>
        <taxon>Lactobacillaceae</taxon>
        <taxon>Limosilactobacillus</taxon>
    </lineage>
</organism>
<dbReference type="SMART" id="SM00347">
    <property type="entry name" value="HTH_MARR"/>
    <property type="match status" value="1"/>
</dbReference>
<dbReference type="EMBL" id="AZGO01000049">
    <property type="protein sequence ID" value="KRM36448.1"/>
    <property type="molecule type" value="Genomic_DNA"/>
</dbReference>
<protein>
    <recommendedName>
        <fullName evidence="4">HTH marR-type domain-containing protein</fullName>
    </recommendedName>
</protein>
<dbReference type="InterPro" id="IPR000835">
    <property type="entry name" value="HTH_MarR-typ"/>
</dbReference>
<evidence type="ECO:0000256" key="2">
    <source>
        <dbReference type="ARBA" id="ARBA00023125"/>
    </source>
</evidence>
<dbReference type="GO" id="GO:0003700">
    <property type="term" value="F:DNA-binding transcription factor activity"/>
    <property type="evidence" value="ECO:0007669"/>
    <property type="project" value="InterPro"/>
</dbReference>
<evidence type="ECO:0000259" key="4">
    <source>
        <dbReference type="PROSITE" id="PS50995"/>
    </source>
</evidence>
<keyword evidence="3" id="KW-0804">Transcription</keyword>
<evidence type="ECO:0000313" key="5">
    <source>
        <dbReference type="EMBL" id="KRM36448.1"/>
    </source>
</evidence>
<evidence type="ECO:0000313" key="6">
    <source>
        <dbReference type="Proteomes" id="UP000051085"/>
    </source>
</evidence>
<dbReference type="InterPro" id="IPR023187">
    <property type="entry name" value="Tscrpt_reg_MarR-type_CS"/>
</dbReference>
<name>A0A922TJJ7_9LACO</name>
<sequence length="163" mass="18500">MHLTILKGAMGMAVSNEEFFKRLADLVKDINSTIQCAAQPSNFRGQGRIIDLIAHHEGCAQRELAVLAGVKPGSLTEVLERLERNGYVSRQRDERDRRVIRVALTTRGRTFHADLVAKRTAFARRLLTDVSPKEREQFIRVVDKMQTQLTDMMAKNAQLKRKG</sequence>
<dbReference type="SUPFAM" id="SSF46785">
    <property type="entry name" value="Winged helix' DNA-binding domain"/>
    <property type="match status" value="1"/>
</dbReference>
<dbReference type="GO" id="GO:0003677">
    <property type="term" value="F:DNA binding"/>
    <property type="evidence" value="ECO:0007669"/>
    <property type="project" value="UniProtKB-KW"/>
</dbReference>
<reference evidence="5 6" key="1">
    <citation type="journal article" date="2015" name="Genome Announc.">
        <title>Expanding the biotechnology potential of lactobacilli through comparative genomics of 213 strains and associated genera.</title>
        <authorList>
            <person name="Sun Z."/>
            <person name="Harris H.M."/>
            <person name="McCann A."/>
            <person name="Guo C."/>
            <person name="Argimon S."/>
            <person name="Zhang W."/>
            <person name="Yang X."/>
            <person name="Jeffery I.B."/>
            <person name="Cooney J.C."/>
            <person name="Kagawa T.F."/>
            <person name="Liu W."/>
            <person name="Song Y."/>
            <person name="Salvetti E."/>
            <person name="Wrobel A."/>
            <person name="Rasinkangas P."/>
            <person name="Parkhill J."/>
            <person name="Rea M.C."/>
            <person name="O'Sullivan O."/>
            <person name="Ritari J."/>
            <person name="Douillard F.P."/>
            <person name="Paul Ross R."/>
            <person name="Yang R."/>
            <person name="Briner A.E."/>
            <person name="Felis G.E."/>
            <person name="de Vos W.M."/>
            <person name="Barrangou R."/>
            <person name="Klaenhammer T.R."/>
            <person name="Caufield P.W."/>
            <person name="Cui Y."/>
            <person name="Zhang H."/>
            <person name="O'Toole P.W."/>
        </authorList>
    </citation>
    <scope>NUCLEOTIDE SEQUENCE [LARGE SCALE GENOMIC DNA]</scope>
    <source>
        <strain evidence="5 6">DSM 8475</strain>
    </source>
</reference>
<dbReference type="PROSITE" id="PS01117">
    <property type="entry name" value="HTH_MARR_1"/>
    <property type="match status" value="1"/>
</dbReference>
<dbReference type="Proteomes" id="UP000051085">
    <property type="component" value="Unassembled WGS sequence"/>
</dbReference>
<evidence type="ECO:0000256" key="3">
    <source>
        <dbReference type="ARBA" id="ARBA00023163"/>
    </source>
</evidence>
<keyword evidence="1" id="KW-0805">Transcription regulation</keyword>
<dbReference type="AlphaFoldDB" id="A0A922TJJ7"/>
<dbReference type="PRINTS" id="PR00598">
    <property type="entry name" value="HTHMARR"/>
</dbReference>
<comment type="caution">
    <text evidence="5">The sequence shown here is derived from an EMBL/GenBank/DDBJ whole genome shotgun (WGS) entry which is preliminary data.</text>
</comment>
<gene>
    <name evidence="5" type="ORF">FD34_GL000153</name>
</gene>